<dbReference type="CDD" id="cd02230">
    <property type="entry name" value="cupin_HP0902-like"/>
    <property type="match status" value="1"/>
</dbReference>
<reference evidence="2" key="1">
    <citation type="submission" date="2016-07" db="EMBL/GenBank/DDBJ databases">
        <authorList>
            <person name="Florea S."/>
            <person name="Webb J.S."/>
            <person name="Jaromczyk J."/>
            <person name="Schardl C.L."/>
        </authorList>
    </citation>
    <scope>NUCLEOTIDE SEQUENCE [LARGE SCALE GENOMIC DNA]</scope>
    <source>
        <strain evidence="2">IPBSL-7</strain>
    </source>
</reference>
<dbReference type="Gene3D" id="2.60.120.10">
    <property type="entry name" value="Jelly Rolls"/>
    <property type="match status" value="1"/>
</dbReference>
<protein>
    <submittedName>
        <fullName evidence="1">Cupin</fullName>
    </submittedName>
</protein>
<dbReference type="RefSeq" id="WP_068750499.1">
    <property type="nucleotide sequence ID" value="NZ_JBDXXE010000017.1"/>
</dbReference>
<evidence type="ECO:0000313" key="1">
    <source>
        <dbReference type="EMBL" id="OCL36343.1"/>
    </source>
</evidence>
<accession>A0A1C0APV4</accession>
<proteinExistence type="predicted"/>
<organism evidence="1 2">
    <name type="scientific">Tessaracoccus lapidicaptus</name>
    <dbReference type="NCBI Taxonomy" id="1427523"/>
    <lineage>
        <taxon>Bacteria</taxon>
        <taxon>Bacillati</taxon>
        <taxon>Actinomycetota</taxon>
        <taxon>Actinomycetes</taxon>
        <taxon>Propionibacteriales</taxon>
        <taxon>Propionibacteriaceae</taxon>
        <taxon>Tessaracoccus</taxon>
    </lineage>
</organism>
<dbReference type="Proteomes" id="UP000093501">
    <property type="component" value="Unassembled WGS sequence"/>
</dbReference>
<dbReference type="EMBL" id="MBQD01000011">
    <property type="protein sequence ID" value="OCL36343.1"/>
    <property type="molecule type" value="Genomic_DNA"/>
</dbReference>
<name>A0A1C0APV4_9ACTN</name>
<sequence length="117" mass="12468">MATLTPITESTAHLDLATALPVVRESTTSRVLVNNDLMRVVQFTFDAGEMLTEHTSPRAVVVQLVSGRMRFTVDGDEHLMGDGDIIYLAPGAAHALVADTACRMTLVMVDVAVATGV</sequence>
<gene>
    <name evidence="1" type="ORF">BCR15_00230</name>
</gene>
<dbReference type="AlphaFoldDB" id="A0A1C0APV4"/>
<evidence type="ECO:0000313" key="2">
    <source>
        <dbReference type="Proteomes" id="UP000093501"/>
    </source>
</evidence>
<comment type="caution">
    <text evidence="1">The sequence shown here is derived from an EMBL/GenBank/DDBJ whole genome shotgun (WGS) entry which is preliminary data.</text>
</comment>
<dbReference type="PANTHER" id="PTHR37694:SF1">
    <property type="entry name" value="SLR8022 PROTEIN"/>
    <property type="match status" value="1"/>
</dbReference>
<keyword evidence="2" id="KW-1185">Reference proteome</keyword>
<dbReference type="InterPro" id="IPR013096">
    <property type="entry name" value="Cupin_2"/>
</dbReference>
<dbReference type="InterPro" id="IPR014710">
    <property type="entry name" value="RmlC-like_jellyroll"/>
</dbReference>
<dbReference type="SUPFAM" id="SSF51182">
    <property type="entry name" value="RmlC-like cupins"/>
    <property type="match status" value="1"/>
</dbReference>
<dbReference type="PANTHER" id="PTHR37694">
    <property type="entry name" value="SLR8022 PROTEIN"/>
    <property type="match status" value="1"/>
</dbReference>
<dbReference type="Pfam" id="PF07883">
    <property type="entry name" value="Cupin_2"/>
    <property type="match status" value="1"/>
</dbReference>
<dbReference type="InterPro" id="IPR011051">
    <property type="entry name" value="RmlC_Cupin_sf"/>
</dbReference>